<comment type="caution">
    <text evidence="1">The sequence shown here is derived from an EMBL/GenBank/DDBJ whole genome shotgun (WGS) entry which is preliminary data.</text>
</comment>
<evidence type="ECO:0000313" key="1">
    <source>
        <dbReference type="EMBL" id="MBK7954849.1"/>
    </source>
</evidence>
<protein>
    <submittedName>
        <fullName evidence="1">Uncharacterized protein</fullName>
    </submittedName>
</protein>
<proteinExistence type="predicted"/>
<dbReference type="AlphaFoldDB" id="A0A935TBR1"/>
<name>A0A935TBR1_9PROT</name>
<organism evidence="1 2">
    <name type="scientific">Candidatus Accumulibacter affinis</name>
    <dbReference type="NCBI Taxonomy" id="2954384"/>
    <lineage>
        <taxon>Bacteria</taxon>
        <taxon>Pseudomonadati</taxon>
        <taxon>Pseudomonadota</taxon>
        <taxon>Betaproteobacteria</taxon>
        <taxon>Candidatus Accumulibacter</taxon>
    </lineage>
</organism>
<dbReference type="EMBL" id="JADJOT010000009">
    <property type="protein sequence ID" value="MBK7954849.1"/>
    <property type="molecule type" value="Genomic_DNA"/>
</dbReference>
<reference evidence="1 2" key="1">
    <citation type="submission" date="2020-10" db="EMBL/GenBank/DDBJ databases">
        <title>Connecting structure to function with the recovery of over 1000 high-quality activated sludge metagenome-assembled genomes encoding full-length rRNA genes using long-read sequencing.</title>
        <authorList>
            <person name="Singleton C.M."/>
            <person name="Petriglieri F."/>
            <person name="Kristensen J.M."/>
            <person name="Kirkegaard R.H."/>
            <person name="Michaelsen T.Y."/>
            <person name="Andersen M.H."/>
            <person name="Karst S.M."/>
            <person name="Dueholm M.S."/>
            <person name="Nielsen P.H."/>
            <person name="Albertsen M."/>
        </authorList>
    </citation>
    <scope>NUCLEOTIDE SEQUENCE [LARGE SCALE GENOMIC DNA]</scope>
    <source>
        <strain evidence="1">Fred_18-Q3-R57-64_BAT3C.720</strain>
    </source>
</reference>
<gene>
    <name evidence="1" type="ORF">IPK02_13350</name>
</gene>
<sequence length="63" mass="6706">MTSTDIEGSLCRVLREHVLAEVHAQLTRVGIQAVLFKGTALAAAPVHALLLACMHRRGSINAS</sequence>
<accession>A0A935TBR1</accession>
<evidence type="ECO:0000313" key="2">
    <source>
        <dbReference type="Proteomes" id="UP000706151"/>
    </source>
</evidence>
<dbReference type="Proteomes" id="UP000706151">
    <property type="component" value="Unassembled WGS sequence"/>
</dbReference>